<name>A0A226EM47_FOLCA</name>
<dbReference type="STRING" id="158441.A0A226EM47"/>
<protein>
    <submittedName>
        <fullName evidence="4">Tetratricopeptide repeat protein 37</fullName>
    </submittedName>
</protein>
<feature type="repeat" description="TPR" evidence="3">
    <location>
        <begin position="487"/>
        <end position="520"/>
    </location>
</feature>
<comment type="caution">
    <text evidence="4">The sequence shown here is derived from an EMBL/GenBank/DDBJ whole genome shotgun (WGS) entry which is preliminary data.</text>
</comment>
<dbReference type="PROSITE" id="PS50005">
    <property type="entry name" value="TPR"/>
    <property type="match status" value="4"/>
</dbReference>
<dbReference type="PANTHER" id="PTHR15704">
    <property type="entry name" value="SUPERKILLER 3 PROTEIN-RELATED"/>
    <property type="match status" value="1"/>
</dbReference>
<evidence type="ECO:0000256" key="1">
    <source>
        <dbReference type="ARBA" id="ARBA00022737"/>
    </source>
</evidence>
<dbReference type="Gene3D" id="1.25.40.10">
    <property type="entry name" value="Tetratricopeptide repeat domain"/>
    <property type="match status" value="4"/>
</dbReference>
<organism evidence="4 5">
    <name type="scientific">Folsomia candida</name>
    <name type="common">Springtail</name>
    <dbReference type="NCBI Taxonomy" id="158441"/>
    <lineage>
        <taxon>Eukaryota</taxon>
        <taxon>Metazoa</taxon>
        <taxon>Ecdysozoa</taxon>
        <taxon>Arthropoda</taxon>
        <taxon>Hexapoda</taxon>
        <taxon>Collembola</taxon>
        <taxon>Entomobryomorpha</taxon>
        <taxon>Isotomoidea</taxon>
        <taxon>Isotomidae</taxon>
        <taxon>Proisotominae</taxon>
        <taxon>Folsomia</taxon>
    </lineage>
</organism>
<proteinExistence type="predicted"/>
<dbReference type="PANTHER" id="PTHR15704:SF7">
    <property type="entry name" value="SUPERKILLER COMPLEX PROTEIN 3"/>
    <property type="match status" value="1"/>
</dbReference>
<dbReference type="SUPFAM" id="SSF48452">
    <property type="entry name" value="TPR-like"/>
    <property type="match status" value="4"/>
</dbReference>
<dbReference type="SMART" id="SM00028">
    <property type="entry name" value="TPR"/>
    <property type="match status" value="10"/>
</dbReference>
<feature type="repeat" description="TPR" evidence="3">
    <location>
        <begin position="590"/>
        <end position="623"/>
    </location>
</feature>
<dbReference type="Pfam" id="PF13181">
    <property type="entry name" value="TPR_8"/>
    <property type="match status" value="3"/>
</dbReference>
<reference evidence="4 5" key="1">
    <citation type="submission" date="2015-12" db="EMBL/GenBank/DDBJ databases">
        <title>The genome of Folsomia candida.</title>
        <authorList>
            <person name="Faddeeva A."/>
            <person name="Derks M.F."/>
            <person name="Anvar Y."/>
            <person name="Smit S."/>
            <person name="Van Straalen N."/>
            <person name="Roelofs D."/>
        </authorList>
    </citation>
    <scope>NUCLEOTIDE SEQUENCE [LARGE SCALE GENOMIC DNA]</scope>
    <source>
        <strain evidence="4 5">VU population</strain>
        <tissue evidence="4">Whole body</tissue>
    </source>
</reference>
<evidence type="ECO:0000256" key="3">
    <source>
        <dbReference type="PROSITE-ProRule" id="PRU00339"/>
    </source>
</evidence>
<dbReference type="InterPro" id="IPR011990">
    <property type="entry name" value="TPR-like_helical_dom_sf"/>
</dbReference>
<sequence length="1352" mass="152796">MDPKELKALLKEAKDCLKSKDFPKAQANCKLILKKVPNHYQANLFLGTSLKEQGKFQQAIESYKKAIEVDPVEVYAWQGIILTYEKQGIKNHPDLLDAYKRVATFFETDDKAKYIESTKKLAHVLVSQQDTKGALKVITRLAKSHGVDLEMAGLAIQLLSATKYDTRTPDQNQLYTESLHTTVTESPKPSDDMCKKYFTQLNRAGSFEQVVRHAFGMQDKWNFYCSPMEWLCRYYIEDRLDSTMLAQIGSFELVTDKLFKLHPSSSFGHFARGKYLIDSGTNFSDGFSFLMVGLESSYNFHAVKILIRGRLDYGDFERAVDDCNNALRQFSANENYCKLFRLFLAEALISINIDKAEELLTTIKNGMDDGDGLDQWIILNILLNAKKFNFDSLSNIVNLAEEKGVQHLIVDFYRVVSSVEDKTNSEDMKNTIDRHLETIPPKSGNEEKFSVYVRLEAAILLFNLSFYKESADLLFNLTAMKYGRILPLAWKYLGKLYSLQNDVELASKCYKKAYKLSPTVEVGALLSDTYFSLGKEDINQELLVEATKAFVKSKSKWAWLRLGVLYLNNGDANSAVTALQAAIRSDITDSYVWESLGDAYFLRGSYSAALNTYNKALELDPNSMYAKLKVGVVYQCLGHHDKSIETLKNVLNDFPENPTPILVELARTSSMIAQELSVENFDVRAQMATEDSVAYAVLAILQSPRRILLPWKIIGESSLTLNNLTDDYLVKVPTFLLGENPQSLDPSKVKSVEDFEYKRVSLDKLREIGIQALLECLRVMEEPDEDVTFSVNLRAYVYHQLGLLYFHRARRSQDTKMSSEMYKKAMIAAKKAVASNQTQYIFWNSLGVISYFVGNDELAQHAFIKSLEIEGSNVVAWCNLGMLYLKHDNPMLAHQIFYKAQSASPLHATSWIGQGLFAESIEHIEAPDLFRHAAHLDPSAFAVSCYADWVCRILLKEVNLSPTDFWFSITRVDALTTVNDLITKVEARNRTPQLYNMKGIIAALNSFYTTALESFDTALELATSNSAFSMTEENVQQILVNKIVILVKLEMFNEAVDAFSSIENLDIVGYAVGALTMIKLGYLDQSEKLYEQLLATLPESSSHDGDRINATIGLGLVHNLHFGPEAACNLLLQDFMVKSPHGLLALAAIGIMNGDSEFVSNVMPHLEEFKDEESVLPDIGLLKACFHIMNGNSKRGVDVLLKLIHNNPLNVRLWTFLSQIVFRHELQTIQSFTILRTTMTALKLSSLVPKGVVDRVHFTSSAMVSLCHVMNDDSKTAITSALNGIRKFPKERENWIVLACAFWYKYVETRNIESYKIVVNILEKELTLNRINKRAVDWSQAFLKHVKSHCPS</sequence>
<dbReference type="OMA" id="CQWELDP"/>
<dbReference type="GO" id="GO:0006401">
    <property type="term" value="P:RNA catabolic process"/>
    <property type="evidence" value="ECO:0007669"/>
    <property type="project" value="InterPro"/>
</dbReference>
<evidence type="ECO:0000313" key="5">
    <source>
        <dbReference type="Proteomes" id="UP000198287"/>
    </source>
</evidence>
<evidence type="ECO:0000313" key="4">
    <source>
        <dbReference type="EMBL" id="OXA58094.1"/>
    </source>
</evidence>
<dbReference type="Proteomes" id="UP000198287">
    <property type="component" value="Unassembled WGS sequence"/>
</dbReference>
<gene>
    <name evidence="4" type="ORF">Fcan01_06891</name>
</gene>
<feature type="repeat" description="TPR" evidence="3">
    <location>
        <begin position="556"/>
        <end position="589"/>
    </location>
</feature>
<keyword evidence="2 3" id="KW-0802">TPR repeat</keyword>
<dbReference type="EMBL" id="LNIX01000003">
    <property type="protein sequence ID" value="OXA58094.1"/>
    <property type="molecule type" value="Genomic_DNA"/>
</dbReference>
<accession>A0A226EM47</accession>
<evidence type="ECO:0000256" key="2">
    <source>
        <dbReference type="ARBA" id="ARBA00022803"/>
    </source>
</evidence>
<dbReference type="GO" id="GO:0055087">
    <property type="term" value="C:Ski complex"/>
    <property type="evidence" value="ECO:0007669"/>
    <property type="project" value="InterPro"/>
</dbReference>
<dbReference type="InterPro" id="IPR039226">
    <property type="entry name" value="Ski3/TTC37"/>
</dbReference>
<dbReference type="InterPro" id="IPR019734">
    <property type="entry name" value="TPR_rpt"/>
</dbReference>
<keyword evidence="5" id="KW-1185">Reference proteome</keyword>
<keyword evidence="1" id="KW-0677">Repeat</keyword>
<feature type="repeat" description="TPR" evidence="3">
    <location>
        <begin position="40"/>
        <end position="73"/>
    </location>
</feature>
<dbReference type="OrthoDB" id="421075at2759"/>
<dbReference type="PROSITE" id="PS50293">
    <property type="entry name" value="TPR_REGION"/>
    <property type="match status" value="2"/>
</dbReference>
<dbReference type="Pfam" id="PF13414">
    <property type="entry name" value="TPR_11"/>
    <property type="match status" value="1"/>
</dbReference>